<sequence>MECSEGFARCGADCKVNFGSIQKRVDVDSSDSNLSDVDIFFGNSGNRHKVKLYTNIDIKRKTSRVEKAEEIKEFVGKTTTAQVAKFARQPAERDQDYSANKPGPSPSRHIKYQQLNLCRKMSESGNVSDTSSRNFNADEYANPRHDSKFVNTKRCVKHFNADIANAYPSHIPEKCFRNCPCLKNQKRSNNETRYIKFDPNMAEGQRHVKQKDECKCVCKYQSQPQPLPYKGTKKGKIYPESRILEEHCDDENVQTCKKQHCNCKDVQPPPRDLQYQDVDDQGSCCSDYSGHTEFPELVYQHTEEFLDLVNELGDTLSLRNKNRVETTIREFEYLSRQNKNLEKPIFDEETEDDCQRRAVLRETCCCDCPRRKPPKNHKVCFTKYDTEEKDVIRVTTQYAPFTECSKHCKMPKSAPCYQRTYNSRWARDYRTGKWYRMCENDGEVEEYFDDCPKSPHDLSQPPTPPPFPSSPHVPHCRRTNVRRSSKYGEEKYRRSSPTCKCCTKIRDTW</sequence>
<feature type="compositionally biased region" description="Basic residues" evidence="1">
    <location>
        <begin position="474"/>
        <end position="485"/>
    </location>
</feature>
<accession>A0AAN7ZSM5</accession>
<dbReference type="AlphaFoldDB" id="A0AAN7ZSM5"/>
<feature type="compositionally biased region" description="Polar residues" evidence="1">
    <location>
        <begin position="123"/>
        <end position="135"/>
    </location>
</feature>
<dbReference type="EMBL" id="JAVRBK010000002">
    <property type="protein sequence ID" value="KAK5647196.1"/>
    <property type="molecule type" value="Genomic_DNA"/>
</dbReference>
<evidence type="ECO:0000256" key="1">
    <source>
        <dbReference type="SAM" id="MobiDB-lite"/>
    </source>
</evidence>
<dbReference type="Proteomes" id="UP001329430">
    <property type="component" value="Chromosome 2"/>
</dbReference>
<evidence type="ECO:0000313" key="2">
    <source>
        <dbReference type="EMBL" id="KAK5647196.1"/>
    </source>
</evidence>
<reference evidence="2 3" key="1">
    <citation type="journal article" date="2024" name="Insects">
        <title>An Improved Chromosome-Level Genome Assembly of the Firefly Pyrocoelia pectoralis.</title>
        <authorList>
            <person name="Fu X."/>
            <person name="Meyer-Rochow V.B."/>
            <person name="Ballantyne L."/>
            <person name="Zhu X."/>
        </authorList>
    </citation>
    <scope>NUCLEOTIDE SEQUENCE [LARGE SCALE GENOMIC DNA]</scope>
    <source>
        <strain evidence="2">XCY_ONT2</strain>
    </source>
</reference>
<gene>
    <name evidence="2" type="ORF">RI129_002088</name>
</gene>
<feature type="compositionally biased region" description="Pro residues" evidence="1">
    <location>
        <begin position="461"/>
        <end position="471"/>
    </location>
</feature>
<keyword evidence="3" id="KW-1185">Reference proteome</keyword>
<proteinExistence type="predicted"/>
<feature type="region of interest" description="Disordered" evidence="1">
    <location>
        <begin position="87"/>
        <end position="108"/>
    </location>
</feature>
<feature type="region of interest" description="Disordered" evidence="1">
    <location>
        <begin position="123"/>
        <end position="143"/>
    </location>
</feature>
<evidence type="ECO:0000313" key="3">
    <source>
        <dbReference type="Proteomes" id="UP001329430"/>
    </source>
</evidence>
<name>A0AAN7ZSM5_9COLE</name>
<organism evidence="2 3">
    <name type="scientific">Pyrocoelia pectoralis</name>
    <dbReference type="NCBI Taxonomy" id="417401"/>
    <lineage>
        <taxon>Eukaryota</taxon>
        <taxon>Metazoa</taxon>
        <taxon>Ecdysozoa</taxon>
        <taxon>Arthropoda</taxon>
        <taxon>Hexapoda</taxon>
        <taxon>Insecta</taxon>
        <taxon>Pterygota</taxon>
        <taxon>Neoptera</taxon>
        <taxon>Endopterygota</taxon>
        <taxon>Coleoptera</taxon>
        <taxon>Polyphaga</taxon>
        <taxon>Elateriformia</taxon>
        <taxon>Elateroidea</taxon>
        <taxon>Lampyridae</taxon>
        <taxon>Lampyrinae</taxon>
        <taxon>Pyrocoelia</taxon>
    </lineage>
</organism>
<comment type="caution">
    <text evidence="2">The sequence shown here is derived from an EMBL/GenBank/DDBJ whole genome shotgun (WGS) entry which is preliminary data.</text>
</comment>
<feature type="region of interest" description="Disordered" evidence="1">
    <location>
        <begin position="453"/>
        <end position="489"/>
    </location>
</feature>
<protein>
    <submittedName>
        <fullName evidence="2">Uncharacterized protein</fullName>
    </submittedName>
</protein>